<evidence type="ECO:0000256" key="10">
    <source>
        <dbReference type="ARBA" id="ARBA00023306"/>
    </source>
</evidence>
<keyword evidence="5 12" id="KW-0812">Transmembrane</keyword>
<evidence type="ECO:0000256" key="3">
    <source>
        <dbReference type="ARBA" id="ARBA00022618"/>
    </source>
</evidence>
<dbReference type="CDD" id="cd06852">
    <property type="entry name" value="GT_MraY"/>
    <property type="match status" value="1"/>
</dbReference>
<dbReference type="Pfam" id="PF00953">
    <property type="entry name" value="Glycos_transf_4"/>
    <property type="match status" value="1"/>
</dbReference>
<feature type="binding site" evidence="14">
    <location>
        <position position="406"/>
    </location>
    <ligand>
        <name>Mg(2+)</name>
        <dbReference type="ChEBI" id="CHEBI:18420"/>
    </ligand>
</feature>
<keyword evidence="12 14" id="KW-0460">Magnesium</keyword>
<evidence type="ECO:0000256" key="9">
    <source>
        <dbReference type="ARBA" id="ARBA00023136"/>
    </source>
</evidence>
<dbReference type="PANTHER" id="PTHR22926">
    <property type="entry name" value="PHOSPHO-N-ACETYLMURAMOYL-PENTAPEPTIDE-TRANSFERASE"/>
    <property type="match status" value="1"/>
</dbReference>
<feature type="transmembrane region" description="Helical" evidence="12">
    <location>
        <begin position="402"/>
        <end position="423"/>
    </location>
</feature>
<comment type="catalytic activity">
    <reaction evidence="12">
        <text>UDP-N-acetyl-alpha-D-muramoyl-L-alanyl-gamma-D-glutamyl-meso-2,6-diaminopimeloyl-D-alanyl-D-alanine + di-trans,octa-cis-undecaprenyl phosphate = di-trans,octa-cis-undecaprenyl diphospho-N-acetyl-alpha-D-muramoyl-L-alanyl-D-glutamyl-meso-2,6-diaminopimeloyl-D-alanyl-D-alanine + UMP</text>
        <dbReference type="Rhea" id="RHEA:28386"/>
        <dbReference type="ChEBI" id="CHEBI:57865"/>
        <dbReference type="ChEBI" id="CHEBI:60392"/>
        <dbReference type="ChEBI" id="CHEBI:61386"/>
        <dbReference type="ChEBI" id="CHEBI:61387"/>
        <dbReference type="EC" id="2.7.8.13"/>
    </reaction>
</comment>
<keyword evidence="7 12" id="KW-0573">Peptidoglycan synthesis</keyword>
<keyword evidence="12 14" id="KW-0479">Metal-binding</keyword>
<dbReference type="GO" id="GO:0009252">
    <property type="term" value="P:peptidoglycan biosynthetic process"/>
    <property type="evidence" value="ECO:0007669"/>
    <property type="project" value="UniProtKB-UniRule"/>
</dbReference>
<comment type="cofactor">
    <cofactor evidence="12 14">
        <name>Mg(2+)</name>
        <dbReference type="ChEBI" id="CHEBI:18420"/>
    </cofactor>
</comment>
<dbReference type="NCBIfam" id="TIGR00445">
    <property type="entry name" value="mraY"/>
    <property type="match status" value="1"/>
</dbReference>
<keyword evidence="10 12" id="KW-0131">Cell cycle</keyword>
<evidence type="ECO:0000256" key="7">
    <source>
        <dbReference type="ARBA" id="ARBA00022984"/>
    </source>
</evidence>
<dbReference type="GO" id="GO:0051992">
    <property type="term" value="F:UDP-N-acetylmuramoyl-L-alanyl-D-glutamyl-meso-2,6-diaminopimelyl-D-alanyl-D-alanine:undecaprenyl-phosphate transferase activity"/>
    <property type="evidence" value="ECO:0007669"/>
    <property type="project" value="RHEA"/>
</dbReference>
<evidence type="ECO:0000256" key="5">
    <source>
        <dbReference type="ARBA" id="ARBA00022692"/>
    </source>
</evidence>
<proteinExistence type="inferred from homology"/>
<evidence type="ECO:0000256" key="8">
    <source>
        <dbReference type="ARBA" id="ARBA00022989"/>
    </source>
</evidence>
<feature type="transmembrane region" description="Helical" evidence="12">
    <location>
        <begin position="311"/>
        <end position="332"/>
    </location>
</feature>
<gene>
    <name evidence="12 16" type="primary">mraY</name>
    <name evidence="16" type="ORF">NCTC8297_04817</name>
</gene>
<keyword evidence="12" id="KW-1003">Cell membrane</keyword>
<sequence>MPGRLFPVQLSENQLVLDDAYNANVGSMTAAVQVLSEMPGYRVLVVGDMAELGAESEACHIQVGEAAKAAGIDRVLSTGKRSQAISHASGVGEHFADKAALIARLKALLQEQPMMTILVKGSRSAAMEDVVHALQEKGSCLVWLAEHLVKYYSGFNVFSYLTFRAIVSLLTALFISLWMGPRMIARLQKLSFGQVVRNDGPESHFSKRGTPTMGGIMILTAIVISVLLWAYPSNPYVWCVLVVLIGYGIIGFVDDYRKVVRKDTKGLIARWKYFWMSVIALGVAFALYLVGKDTPATQLVVPFFKDVMPQLGLFYILLSYFVIVGTGNAVNLTDGLDGLAIMPTVFVAAGFALVAWATGNMNFANYLHIPYLRHAGELVIVCTAIVGAGLGFLWFNTYPAQVFMGDVGSLALGGALGIIAVLLRQEFLLVIMGGVFVVETLSVILQVGSFKLRGQRIFRMAPIHHHYELKGWPEPRVIVRFWIISLMLVLIGLATLKVR</sequence>
<feature type="transmembrane region" description="Helical" evidence="12">
    <location>
        <begin position="477"/>
        <end position="496"/>
    </location>
</feature>
<keyword evidence="3 12" id="KW-0132">Cell division</keyword>
<evidence type="ECO:0000256" key="11">
    <source>
        <dbReference type="ARBA" id="ARBA00023316"/>
    </source>
</evidence>
<name>A0A379TFQ0_SALER</name>
<dbReference type="AlphaFoldDB" id="A0A379TFQ0"/>
<evidence type="ECO:0000313" key="17">
    <source>
        <dbReference type="Proteomes" id="UP000254741"/>
    </source>
</evidence>
<evidence type="ECO:0000256" key="6">
    <source>
        <dbReference type="ARBA" id="ARBA00022960"/>
    </source>
</evidence>
<keyword evidence="11 12" id="KW-0961">Cell wall biogenesis/degradation</keyword>
<dbReference type="InterPro" id="IPR036615">
    <property type="entry name" value="Mur_ligase_C_dom_sf"/>
</dbReference>
<feature type="binding site" evidence="14">
    <location>
        <position position="331"/>
    </location>
    <ligand>
        <name>Mg(2+)</name>
        <dbReference type="ChEBI" id="CHEBI:18420"/>
    </ligand>
</feature>
<evidence type="ECO:0000256" key="12">
    <source>
        <dbReference type="HAMAP-Rule" id="MF_00038"/>
    </source>
</evidence>
<dbReference type="EMBL" id="UGXG01000002">
    <property type="protein sequence ID" value="SUG49477.1"/>
    <property type="molecule type" value="Genomic_DNA"/>
</dbReference>
<feature type="transmembrane region" description="Helical" evidence="12">
    <location>
        <begin position="157"/>
        <end position="179"/>
    </location>
</feature>
<reference evidence="16 17" key="1">
    <citation type="submission" date="2018-06" db="EMBL/GenBank/DDBJ databases">
        <authorList>
            <consortium name="Pathogen Informatics"/>
            <person name="Doyle S."/>
        </authorList>
    </citation>
    <scope>NUCLEOTIDE SEQUENCE [LARGE SCALE GENOMIC DNA]</scope>
    <source>
        <strain evidence="16 17">NCTC8297</strain>
    </source>
</reference>
<dbReference type="Proteomes" id="UP000254741">
    <property type="component" value="Unassembled WGS sequence"/>
</dbReference>
<feature type="transmembrane region" description="Helical" evidence="12">
    <location>
        <begin position="235"/>
        <end position="253"/>
    </location>
</feature>
<evidence type="ECO:0000256" key="1">
    <source>
        <dbReference type="ARBA" id="ARBA00004141"/>
    </source>
</evidence>
<protein>
    <recommendedName>
        <fullName evidence="12 13">Phospho-N-acetylmuramoyl-pentapeptide-transferase</fullName>
        <ecNumber evidence="12 13">2.7.8.13</ecNumber>
    </recommendedName>
    <alternativeName>
        <fullName evidence="12">UDP-MurNAc-pentapeptide phosphotransferase</fullName>
    </alternativeName>
</protein>
<dbReference type="UniPathway" id="UPA00219"/>
<dbReference type="PROSITE" id="PS01348">
    <property type="entry name" value="MRAY_2"/>
    <property type="match status" value="1"/>
</dbReference>
<dbReference type="HAMAP" id="MF_00038">
    <property type="entry name" value="MraY"/>
    <property type="match status" value="1"/>
</dbReference>
<dbReference type="Gene3D" id="3.90.190.20">
    <property type="entry name" value="Mur ligase, C-terminal domain"/>
    <property type="match status" value="1"/>
</dbReference>
<evidence type="ECO:0000256" key="14">
    <source>
        <dbReference type="PIRSR" id="PIRSR600715-1"/>
    </source>
</evidence>
<dbReference type="Pfam" id="PF02875">
    <property type="entry name" value="Mur_ligase_C"/>
    <property type="match status" value="1"/>
</dbReference>
<dbReference type="PROSITE" id="PS01347">
    <property type="entry name" value="MRAY_1"/>
    <property type="match status" value="1"/>
</dbReference>
<evidence type="ECO:0000313" key="16">
    <source>
        <dbReference type="EMBL" id="SUG49477.1"/>
    </source>
</evidence>
<feature type="transmembrane region" description="Helical" evidence="12">
    <location>
        <begin position="273"/>
        <end position="291"/>
    </location>
</feature>
<feature type="transmembrane region" description="Helical" evidence="12">
    <location>
        <begin position="378"/>
        <end position="395"/>
    </location>
</feature>
<feature type="transmembrane region" description="Helical" evidence="12">
    <location>
        <begin position="212"/>
        <end position="229"/>
    </location>
</feature>
<dbReference type="GO" id="GO:0016881">
    <property type="term" value="F:acid-amino acid ligase activity"/>
    <property type="evidence" value="ECO:0007669"/>
    <property type="project" value="InterPro"/>
</dbReference>
<dbReference type="InterPro" id="IPR004101">
    <property type="entry name" value="Mur_ligase_C"/>
</dbReference>
<dbReference type="PANTHER" id="PTHR22926:SF5">
    <property type="entry name" value="PHOSPHO-N-ACETYLMURAMOYL-PENTAPEPTIDE-TRANSFERASE HOMOLOG"/>
    <property type="match status" value="1"/>
</dbReference>
<keyword evidence="9 12" id="KW-0472">Membrane</keyword>
<comment type="subcellular location">
    <subcellularLocation>
        <location evidence="12">Cell membrane</location>
        <topology evidence="12">Multi-pass membrane protein</topology>
    </subcellularLocation>
    <subcellularLocation>
        <location evidence="1">Membrane</location>
        <topology evidence="1">Multi-pass membrane protein</topology>
    </subcellularLocation>
</comment>
<evidence type="ECO:0000256" key="4">
    <source>
        <dbReference type="ARBA" id="ARBA00022679"/>
    </source>
</evidence>
<dbReference type="InterPro" id="IPR003524">
    <property type="entry name" value="PNAcMuramoyl-5peptid_Trfase"/>
</dbReference>
<keyword evidence="6 12" id="KW-0133">Cell shape</keyword>
<keyword evidence="4 12" id="KW-0808">Transferase</keyword>
<dbReference type="GO" id="GO:0008360">
    <property type="term" value="P:regulation of cell shape"/>
    <property type="evidence" value="ECO:0007669"/>
    <property type="project" value="UniProtKB-KW"/>
</dbReference>
<dbReference type="Pfam" id="PF10555">
    <property type="entry name" value="MraY_sig1"/>
    <property type="match status" value="1"/>
</dbReference>
<feature type="domain" description="Mur ligase C-terminal" evidence="15">
    <location>
        <begin position="3"/>
        <end position="123"/>
    </location>
</feature>
<comment type="similarity">
    <text evidence="2 12">Belongs to the glycosyltransferase 4 family. MraY subfamily.</text>
</comment>
<keyword evidence="8 12" id="KW-1133">Transmembrane helix</keyword>
<feature type="transmembrane region" description="Helical" evidence="12">
    <location>
        <begin position="429"/>
        <end position="450"/>
    </location>
</feature>
<dbReference type="GO" id="GO:0051301">
    <property type="term" value="P:cell division"/>
    <property type="evidence" value="ECO:0007669"/>
    <property type="project" value="UniProtKB-KW"/>
</dbReference>
<dbReference type="SUPFAM" id="SSF53244">
    <property type="entry name" value="MurD-like peptide ligases, peptide-binding domain"/>
    <property type="match status" value="1"/>
</dbReference>
<dbReference type="GO" id="GO:0071555">
    <property type="term" value="P:cell wall organization"/>
    <property type="evidence" value="ECO:0007669"/>
    <property type="project" value="UniProtKB-KW"/>
</dbReference>
<dbReference type="GO" id="GO:0008963">
    <property type="term" value="F:phospho-N-acetylmuramoyl-pentapeptide-transferase activity"/>
    <property type="evidence" value="ECO:0007669"/>
    <property type="project" value="UniProtKB-UniRule"/>
</dbReference>
<evidence type="ECO:0000259" key="15">
    <source>
        <dbReference type="Pfam" id="PF02875"/>
    </source>
</evidence>
<dbReference type="InterPro" id="IPR018480">
    <property type="entry name" value="PNAcMuramoyl-5peptid_Trfase_CS"/>
</dbReference>
<dbReference type="GO" id="GO:0005886">
    <property type="term" value="C:plasma membrane"/>
    <property type="evidence" value="ECO:0007669"/>
    <property type="project" value="UniProtKB-SubCell"/>
</dbReference>
<feature type="transmembrane region" description="Helical" evidence="12">
    <location>
        <begin position="339"/>
        <end position="358"/>
    </location>
</feature>
<evidence type="ECO:0000256" key="2">
    <source>
        <dbReference type="ARBA" id="ARBA00005583"/>
    </source>
</evidence>
<dbReference type="EC" id="2.7.8.13" evidence="12 13"/>
<comment type="function">
    <text evidence="12">Catalyzes the initial step of the lipid cycle reactions in the biosynthesis of the cell wall peptidoglycan: transfers peptidoglycan precursor phospho-MurNAc-pentapeptide from UDP-MurNAc-pentapeptide onto the lipid carrier undecaprenyl phosphate, yielding undecaprenyl-pyrophosphoryl-MurNAc-pentapeptide, known as lipid I.</text>
</comment>
<comment type="pathway">
    <text evidence="12">Cell wall biogenesis; peptidoglycan biosynthesis.</text>
</comment>
<evidence type="ECO:0000256" key="13">
    <source>
        <dbReference type="NCBIfam" id="TIGR00445"/>
    </source>
</evidence>
<organism evidence="16 17">
    <name type="scientific">Salmonella enterica subsp. arizonae</name>
    <dbReference type="NCBI Taxonomy" id="59203"/>
    <lineage>
        <taxon>Bacteria</taxon>
        <taxon>Pseudomonadati</taxon>
        <taxon>Pseudomonadota</taxon>
        <taxon>Gammaproteobacteria</taxon>
        <taxon>Enterobacterales</taxon>
        <taxon>Enterobacteriaceae</taxon>
        <taxon>Salmonella</taxon>
    </lineage>
</organism>
<accession>A0A379TFQ0</accession>
<dbReference type="InterPro" id="IPR000715">
    <property type="entry name" value="Glycosyl_transferase_4"/>
</dbReference>
<dbReference type="GO" id="GO:0046872">
    <property type="term" value="F:metal ion binding"/>
    <property type="evidence" value="ECO:0007669"/>
    <property type="project" value="UniProtKB-KW"/>
</dbReference>